<evidence type="ECO:0000256" key="2">
    <source>
        <dbReference type="ARBA" id="ARBA00022729"/>
    </source>
</evidence>
<sequence length="445" mass="46650">MTSSQHTGSVRSTTASRRTASGRSRRSVLAAAVTAAALTLAACGSSGEGTPEATEDVPGITDSTVKVGTHQPLTGPAAAGYASISPATKAYFDYVNANGGIHGRTIEYSVKDDGYNPANTQSVVRELVLQDEVFAILGGLGTPPHSSVLDFLNDNEVPDLFVASGSPTWNQPEDYPYTYGFMQDYDTEAKVLATYVQEEFPDATYCLFGQDDDFGADFKTGLESALGSGGLASSQVYSTANTDVAAQISAMQAAGCDVNFLASINGFSAQAIGTAAKLGYFPKWAASSAGGDYNTLASYLGENTDKLLEGFISANYLPSYSDADDEWTAKFKEINEEYNPGAEFDGNTIFGMSLGYLFAEALNEAGENPTRESLLEALESGEVQGNGHVPLGFSEDSHAGYTGGMITLISGGVQSYTGTPFAVDGDSVSAYTEDRPAMPQNGIPE</sequence>
<dbReference type="EMBL" id="JAJFZP010000002">
    <property type="protein sequence ID" value="MCC3267887.1"/>
    <property type="molecule type" value="Genomic_DNA"/>
</dbReference>
<feature type="compositionally biased region" description="Low complexity" evidence="3">
    <location>
        <begin position="7"/>
        <end position="26"/>
    </location>
</feature>
<accession>A0A9X1LYZ6</accession>
<comment type="caution">
    <text evidence="5">The sequence shown here is derived from an EMBL/GenBank/DDBJ whole genome shotgun (WGS) entry which is preliminary data.</text>
</comment>
<dbReference type="PROSITE" id="PS51318">
    <property type="entry name" value="TAT"/>
    <property type="match status" value="1"/>
</dbReference>
<dbReference type="AlphaFoldDB" id="A0A9X1LYZ6"/>
<dbReference type="PANTHER" id="PTHR47235:SF1">
    <property type="entry name" value="BLR6548 PROTEIN"/>
    <property type="match status" value="1"/>
</dbReference>
<dbReference type="CDD" id="cd06343">
    <property type="entry name" value="PBP1_ABC_ligand_binding-like"/>
    <property type="match status" value="1"/>
</dbReference>
<feature type="region of interest" description="Disordered" evidence="3">
    <location>
        <begin position="1"/>
        <end position="26"/>
    </location>
</feature>
<name>A0A9X1LYZ6_9MICC</name>
<evidence type="ECO:0000256" key="3">
    <source>
        <dbReference type="SAM" id="MobiDB-lite"/>
    </source>
</evidence>
<gene>
    <name evidence="5" type="ORF">LJ751_00730</name>
</gene>
<proteinExistence type="inferred from homology"/>
<dbReference type="InterPro" id="IPR006311">
    <property type="entry name" value="TAT_signal"/>
</dbReference>
<evidence type="ECO:0000313" key="5">
    <source>
        <dbReference type="EMBL" id="MCC3267887.1"/>
    </source>
</evidence>
<reference evidence="5" key="1">
    <citation type="submission" date="2021-10" db="EMBL/GenBank/DDBJ databases">
        <title>Novel species in genus Arthrobacter.</title>
        <authorList>
            <person name="Liu Y."/>
        </authorList>
    </citation>
    <scope>NUCLEOTIDE SEQUENCE</scope>
    <source>
        <strain evidence="5">Zg-Y809</strain>
    </source>
</reference>
<dbReference type="Pfam" id="PF13458">
    <property type="entry name" value="Peripla_BP_6"/>
    <property type="match status" value="1"/>
</dbReference>
<evidence type="ECO:0000256" key="1">
    <source>
        <dbReference type="ARBA" id="ARBA00010062"/>
    </source>
</evidence>
<dbReference type="SUPFAM" id="SSF53822">
    <property type="entry name" value="Periplasmic binding protein-like I"/>
    <property type="match status" value="1"/>
</dbReference>
<dbReference type="Gene3D" id="3.40.50.2300">
    <property type="match status" value="2"/>
</dbReference>
<evidence type="ECO:0000259" key="4">
    <source>
        <dbReference type="Pfam" id="PF13458"/>
    </source>
</evidence>
<dbReference type="PANTHER" id="PTHR47235">
    <property type="entry name" value="BLR6548 PROTEIN"/>
    <property type="match status" value="1"/>
</dbReference>
<dbReference type="InterPro" id="IPR028081">
    <property type="entry name" value="Leu-bd"/>
</dbReference>
<evidence type="ECO:0000313" key="6">
    <source>
        <dbReference type="Proteomes" id="UP001139264"/>
    </source>
</evidence>
<dbReference type="InterPro" id="IPR028082">
    <property type="entry name" value="Peripla_BP_I"/>
</dbReference>
<keyword evidence="2" id="KW-0732">Signal</keyword>
<dbReference type="RefSeq" id="WP_227906316.1">
    <property type="nucleotide sequence ID" value="NZ_CP095461.1"/>
</dbReference>
<dbReference type="Proteomes" id="UP001139264">
    <property type="component" value="Unassembled WGS sequence"/>
</dbReference>
<organism evidence="5 6">
    <name type="scientific">Arthrobacter gengyunqii</name>
    <dbReference type="NCBI Taxonomy" id="2886940"/>
    <lineage>
        <taxon>Bacteria</taxon>
        <taxon>Bacillati</taxon>
        <taxon>Actinomycetota</taxon>
        <taxon>Actinomycetes</taxon>
        <taxon>Micrococcales</taxon>
        <taxon>Micrococcaceae</taxon>
        <taxon>Arthrobacter</taxon>
    </lineage>
</organism>
<protein>
    <submittedName>
        <fullName evidence="5">ABC transporter substrate-binding protein</fullName>
    </submittedName>
</protein>
<comment type="similarity">
    <text evidence="1">Belongs to the leucine-binding protein family.</text>
</comment>
<feature type="domain" description="Leucine-binding protein" evidence="4">
    <location>
        <begin position="64"/>
        <end position="400"/>
    </location>
</feature>